<feature type="transmembrane region" description="Helical" evidence="2">
    <location>
        <begin position="241"/>
        <end position="262"/>
    </location>
</feature>
<dbReference type="Pfam" id="PF14494">
    <property type="entry name" value="DUF4436"/>
    <property type="match status" value="1"/>
</dbReference>
<keyword evidence="2" id="KW-0812">Transmembrane</keyword>
<dbReference type="AlphaFoldDB" id="A0A6G4XS94"/>
<reference evidence="3 4" key="1">
    <citation type="submission" date="2020-02" db="EMBL/GenBank/DDBJ databases">
        <title>Whole-genome analyses of novel actinobacteria.</title>
        <authorList>
            <person name="Sahin N."/>
            <person name="Tokatli A."/>
        </authorList>
    </citation>
    <scope>NUCLEOTIDE SEQUENCE [LARGE SCALE GENOMIC DNA]</scope>
    <source>
        <strain evidence="3 4">YC504</strain>
    </source>
</reference>
<dbReference type="RefSeq" id="WP_165335855.1">
    <property type="nucleotide sequence ID" value="NZ_JAAKZW010000217.1"/>
</dbReference>
<feature type="region of interest" description="Disordered" evidence="1">
    <location>
        <begin position="323"/>
        <end position="342"/>
    </location>
</feature>
<evidence type="ECO:0000256" key="2">
    <source>
        <dbReference type="SAM" id="Phobius"/>
    </source>
</evidence>
<evidence type="ECO:0000313" key="3">
    <source>
        <dbReference type="EMBL" id="NGO80435.1"/>
    </source>
</evidence>
<keyword evidence="2" id="KW-0472">Membrane</keyword>
<protein>
    <submittedName>
        <fullName evidence="3">DUF4436 family protein</fullName>
    </submittedName>
</protein>
<evidence type="ECO:0000313" key="4">
    <source>
        <dbReference type="Proteomes" id="UP000481109"/>
    </source>
</evidence>
<dbReference type="InterPro" id="IPR027948">
    <property type="entry name" value="DUF4436"/>
</dbReference>
<evidence type="ECO:0000256" key="1">
    <source>
        <dbReference type="SAM" id="MobiDB-lite"/>
    </source>
</evidence>
<feature type="compositionally biased region" description="Basic residues" evidence="1">
    <location>
        <begin position="332"/>
        <end position="342"/>
    </location>
</feature>
<sequence>MPAAVDPLQPVSALRRRYRLARRAAGELPWRRLRIGAAALCVMFALGVAMYLQERSVRTRALTVGAAEAPDRIDVGATVHRTDPDARTLAVRITADPRGVYADAAGGPRADLTLISNSPGQEHLTFTAHSLSRVRDLTLALREGTSSDYPFDRYGTSLVLRATLGGEQVPLTLRLRDQDPDFTLHSQAARYAFGVAEVDSQVRRSRSTFLMAWFMAGAFWAIGLSVVVACGLVVRQRRGLVWPALGWMAASLFALVGLRGAAPGSPPNGSMLDYGAFYWAEALIAFGLTRLVFHGIRLEHRKGGPIDPMPVPRPAWLRHRRVPPGTAARSRAAARARRRARP</sequence>
<keyword evidence="2" id="KW-1133">Transmembrane helix</keyword>
<proteinExistence type="predicted"/>
<organism evidence="3 4">
    <name type="scientific">Streptomyces mesophilus</name>
    <dbReference type="NCBI Taxonomy" id="1775132"/>
    <lineage>
        <taxon>Bacteria</taxon>
        <taxon>Bacillati</taxon>
        <taxon>Actinomycetota</taxon>
        <taxon>Actinomycetes</taxon>
        <taxon>Kitasatosporales</taxon>
        <taxon>Streptomycetaceae</taxon>
        <taxon>Streptomyces</taxon>
    </lineage>
</organism>
<accession>A0A6G4XS94</accession>
<feature type="transmembrane region" description="Helical" evidence="2">
    <location>
        <begin position="210"/>
        <end position="234"/>
    </location>
</feature>
<keyword evidence="4" id="KW-1185">Reference proteome</keyword>
<feature type="transmembrane region" description="Helical" evidence="2">
    <location>
        <begin position="274"/>
        <end position="293"/>
    </location>
</feature>
<name>A0A6G4XS94_9ACTN</name>
<dbReference type="EMBL" id="JAAKZW010000217">
    <property type="protein sequence ID" value="NGO80435.1"/>
    <property type="molecule type" value="Genomic_DNA"/>
</dbReference>
<dbReference type="Proteomes" id="UP000481109">
    <property type="component" value="Unassembled WGS sequence"/>
</dbReference>
<gene>
    <name evidence="3" type="ORF">G6045_32975</name>
</gene>
<comment type="caution">
    <text evidence="3">The sequence shown here is derived from an EMBL/GenBank/DDBJ whole genome shotgun (WGS) entry which is preliminary data.</text>
</comment>